<organism evidence="1 2">
    <name type="scientific">Actinobacillus porcinus</name>
    <dbReference type="NCBI Taxonomy" id="51048"/>
    <lineage>
        <taxon>Bacteria</taxon>
        <taxon>Pseudomonadati</taxon>
        <taxon>Pseudomonadota</taxon>
        <taxon>Gammaproteobacteria</taxon>
        <taxon>Pasteurellales</taxon>
        <taxon>Pasteurellaceae</taxon>
        <taxon>Actinobacillus</taxon>
    </lineage>
</organism>
<comment type="caution">
    <text evidence="1">The sequence shown here is derived from an EMBL/GenBank/DDBJ whole genome shotgun (WGS) entry which is preliminary data.</text>
</comment>
<accession>A0ABY6TLT7</accession>
<protein>
    <recommendedName>
        <fullName evidence="3">Secreted protein</fullName>
    </recommendedName>
</protein>
<evidence type="ECO:0000313" key="2">
    <source>
        <dbReference type="Proteomes" id="UP000308167"/>
    </source>
</evidence>
<dbReference type="EMBL" id="CABFKI010000015">
    <property type="protein sequence ID" value="VTU09339.1"/>
    <property type="molecule type" value="Genomic_DNA"/>
</dbReference>
<keyword evidence="2" id="KW-1185">Reference proteome</keyword>
<evidence type="ECO:0008006" key="3">
    <source>
        <dbReference type="Google" id="ProtNLM"/>
    </source>
</evidence>
<evidence type="ECO:0000313" key="1">
    <source>
        <dbReference type="EMBL" id="VTU09339.1"/>
    </source>
</evidence>
<gene>
    <name evidence="1" type="ORF">SAMEA1410922_01953</name>
</gene>
<dbReference type="Proteomes" id="UP000308167">
    <property type="component" value="Unassembled WGS sequence"/>
</dbReference>
<sequence length="107" mass="12549">MIRILAWVIFLYWGNPLMAQISEPVVGGICHAEQEDYFWAGNWELQHHELVCNYWQYIDFDTLPVADYGDKSEPVYDDSDGEEFISEDLILDIRQPDSESNEDNEDE</sequence>
<name>A0ABY6TLT7_9PAST</name>
<proteinExistence type="predicted"/>
<reference evidence="1 2" key="1">
    <citation type="submission" date="2019-05" db="EMBL/GenBank/DDBJ databases">
        <authorList>
            <consortium name="Pathogen Informatics"/>
        </authorList>
    </citation>
    <scope>NUCLEOTIDE SEQUENCE [LARGE SCALE GENOMIC DNA]</scope>
    <source>
        <strain evidence="1 2">NM319</strain>
    </source>
</reference>